<comment type="similarity">
    <text evidence="2">Belongs to the major facilitator superfamily. MFSD6 family.</text>
</comment>
<keyword evidence="3 6" id="KW-0812">Transmembrane</keyword>
<dbReference type="SUPFAM" id="SSF103473">
    <property type="entry name" value="MFS general substrate transporter"/>
    <property type="match status" value="1"/>
</dbReference>
<feature type="transmembrane region" description="Helical" evidence="6">
    <location>
        <begin position="396"/>
        <end position="414"/>
    </location>
</feature>
<name>A0AAD5PDC6_9FUNG</name>
<feature type="transmembrane region" description="Helical" evidence="6">
    <location>
        <begin position="114"/>
        <end position="135"/>
    </location>
</feature>
<dbReference type="Pfam" id="PF12832">
    <property type="entry name" value="MFS_1_like"/>
    <property type="match status" value="1"/>
</dbReference>
<feature type="transmembrane region" description="Helical" evidence="6">
    <location>
        <begin position="420"/>
        <end position="441"/>
    </location>
</feature>
<comment type="caution">
    <text evidence="9">The sequence shown here is derived from an EMBL/GenBank/DDBJ whole genome shotgun (WGS) entry which is preliminary data.</text>
</comment>
<reference evidence="9" key="2">
    <citation type="submission" date="2023-02" db="EMBL/GenBank/DDBJ databases">
        <authorList>
            <consortium name="DOE Joint Genome Institute"/>
            <person name="Mondo S.J."/>
            <person name="Chang Y."/>
            <person name="Wang Y."/>
            <person name="Ahrendt S."/>
            <person name="Andreopoulos W."/>
            <person name="Barry K."/>
            <person name="Beard J."/>
            <person name="Benny G.L."/>
            <person name="Blankenship S."/>
            <person name="Bonito G."/>
            <person name="Cuomo C."/>
            <person name="Desiro A."/>
            <person name="Gervers K.A."/>
            <person name="Hundley H."/>
            <person name="Kuo A."/>
            <person name="LaButti K."/>
            <person name="Lang B.F."/>
            <person name="Lipzen A."/>
            <person name="O'Donnell K."/>
            <person name="Pangilinan J."/>
            <person name="Reynolds N."/>
            <person name="Sandor L."/>
            <person name="Smith M.W."/>
            <person name="Tsang A."/>
            <person name="Grigoriev I.V."/>
            <person name="Stajich J.E."/>
            <person name="Spatafora J.W."/>
        </authorList>
    </citation>
    <scope>NUCLEOTIDE SEQUENCE</scope>
    <source>
        <strain evidence="9">RSA 2281</strain>
    </source>
</reference>
<dbReference type="GO" id="GO:0016020">
    <property type="term" value="C:membrane"/>
    <property type="evidence" value="ECO:0007669"/>
    <property type="project" value="UniProtKB-SubCell"/>
</dbReference>
<dbReference type="PANTHER" id="PTHR16172:SF41">
    <property type="entry name" value="MAJOR FACILITATOR SUPERFAMILY DOMAIN-CONTAINING PROTEIN 6-LIKE"/>
    <property type="match status" value="1"/>
</dbReference>
<feature type="transmembrane region" description="Helical" evidence="6">
    <location>
        <begin position="330"/>
        <end position="353"/>
    </location>
</feature>
<dbReference type="InterPro" id="IPR051717">
    <property type="entry name" value="MFS_MFSD6"/>
</dbReference>
<evidence type="ECO:0000259" key="8">
    <source>
        <dbReference type="PROSITE" id="PS50850"/>
    </source>
</evidence>
<dbReference type="AlphaFoldDB" id="A0AAD5PDC6"/>
<feature type="transmembrane region" description="Helical" evidence="6">
    <location>
        <begin position="488"/>
        <end position="508"/>
    </location>
</feature>
<organism evidence="9 10">
    <name type="scientific">Phascolomyces articulosus</name>
    <dbReference type="NCBI Taxonomy" id="60185"/>
    <lineage>
        <taxon>Eukaryota</taxon>
        <taxon>Fungi</taxon>
        <taxon>Fungi incertae sedis</taxon>
        <taxon>Mucoromycota</taxon>
        <taxon>Mucoromycotina</taxon>
        <taxon>Mucoromycetes</taxon>
        <taxon>Mucorales</taxon>
        <taxon>Lichtheimiaceae</taxon>
        <taxon>Phascolomyces</taxon>
    </lineage>
</organism>
<feature type="transmembrane region" description="Helical" evidence="6">
    <location>
        <begin position="156"/>
        <end position="175"/>
    </location>
</feature>
<evidence type="ECO:0000313" key="9">
    <source>
        <dbReference type="EMBL" id="KAI9262147.1"/>
    </source>
</evidence>
<gene>
    <name evidence="9" type="ORF">BDA99DRAFT_510349</name>
</gene>
<evidence type="ECO:0000256" key="4">
    <source>
        <dbReference type="ARBA" id="ARBA00022989"/>
    </source>
</evidence>
<feature type="signal peptide" evidence="7">
    <location>
        <begin position="1"/>
        <end position="20"/>
    </location>
</feature>
<keyword evidence="7" id="KW-0732">Signal</keyword>
<feature type="chain" id="PRO_5042015407" evidence="7">
    <location>
        <begin position="21"/>
        <end position="516"/>
    </location>
</feature>
<keyword evidence="5 6" id="KW-0472">Membrane</keyword>
<accession>A0AAD5PDC6</accession>
<dbReference type="InterPro" id="IPR020846">
    <property type="entry name" value="MFS_dom"/>
</dbReference>
<dbReference type="Proteomes" id="UP001209540">
    <property type="component" value="Unassembled WGS sequence"/>
</dbReference>
<feature type="transmembrane region" description="Helical" evidence="6">
    <location>
        <begin position="38"/>
        <end position="60"/>
    </location>
</feature>
<evidence type="ECO:0000313" key="10">
    <source>
        <dbReference type="Proteomes" id="UP001209540"/>
    </source>
</evidence>
<sequence>MFYMLCKLLYITVFALLSSAQSYLPLYYRDVLKFSSDQIGFTVAIAPCVQSIACPIWTYIADKRPKLHGITMAVTSLIGGIAVMGIMGIGHYVQNINQKEETTSNNNKEDNNDVMLLVCTFALAFAFFTLPNTSMVDSAVMKILGPNKILYGEQRLWGSISTGLTILVVGILISATNNLDSLFWVFAASTLCFMVCASFVNVQPPVSPPRDEEQERLVPPNMDTTYYVDLRKELSQQDFDTDHEGDDVDDGASYLTAPHANQRLLKLTTTTSLARTLREEANDAMDSISGVNLGLAVSRVMSVEHAMTGILEDSASIQAPSRSMLKSPRVVTFLITTLLFGLVLSVLINFLFLFLSQSLHMPASWMGWTGPIGAVTELLCFCFSKQMTERWGVTNLIIFAHIVTIIRCFAYTMLIPDNVISHFVGLFLQTLHGIGFAIFWATAVSEMDSLFPPEQRAMAQGILGGLNQGLGMGLGALFGGYIDAYFGTVWMFRSAAFLCAISIVIFCVGRHPRFDN</sequence>
<dbReference type="EMBL" id="JAIXMP010000014">
    <property type="protein sequence ID" value="KAI9262147.1"/>
    <property type="molecule type" value="Genomic_DNA"/>
</dbReference>
<protein>
    <submittedName>
        <fullName evidence="9">Major facilitator superfamily domain-containing protein</fullName>
    </submittedName>
</protein>
<feature type="domain" description="Major facilitator superfamily (MFS) profile" evidence="8">
    <location>
        <begin position="329"/>
        <end position="516"/>
    </location>
</feature>
<dbReference type="PROSITE" id="PS50850">
    <property type="entry name" value="MFS"/>
    <property type="match status" value="1"/>
</dbReference>
<dbReference type="PANTHER" id="PTHR16172">
    <property type="entry name" value="MAJOR FACILITATOR SUPERFAMILY DOMAIN-CONTAINING PROTEIN 6-LIKE"/>
    <property type="match status" value="1"/>
</dbReference>
<dbReference type="InterPro" id="IPR036259">
    <property type="entry name" value="MFS_trans_sf"/>
</dbReference>
<evidence type="ECO:0000256" key="1">
    <source>
        <dbReference type="ARBA" id="ARBA00004141"/>
    </source>
</evidence>
<evidence type="ECO:0000256" key="5">
    <source>
        <dbReference type="ARBA" id="ARBA00023136"/>
    </source>
</evidence>
<proteinExistence type="inferred from homology"/>
<reference evidence="9" key="1">
    <citation type="journal article" date="2022" name="IScience">
        <title>Evolution of zygomycete secretomes and the origins of terrestrial fungal ecologies.</title>
        <authorList>
            <person name="Chang Y."/>
            <person name="Wang Y."/>
            <person name="Mondo S."/>
            <person name="Ahrendt S."/>
            <person name="Andreopoulos W."/>
            <person name="Barry K."/>
            <person name="Beard J."/>
            <person name="Benny G.L."/>
            <person name="Blankenship S."/>
            <person name="Bonito G."/>
            <person name="Cuomo C."/>
            <person name="Desiro A."/>
            <person name="Gervers K.A."/>
            <person name="Hundley H."/>
            <person name="Kuo A."/>
            <person name="LaButti K."/>
            <person name="Lang B.F."/>
            <person name="Lipzen A."/>
            <person name="O'Donnell K."/>
            <person name="Pangilinan J."/>
            <person name="Reynolds N."/>
            <person name="Sandor L."/>
            <person name="Smith M.E."/>
            <person name="Tsang A."/>
            <person name="Grigoriev I.V."/>
            <person name="Stajich J.E."/>
            <person name="Spatafora J.W."/>
        </authorList>
    </citation>
    <scope>NUCLEOTIDE SEQUENCE</scope>
    <source>
        <strain evidence="9">RSA 2281</strain>
    </source>
</reference>
<evidence type="ECO:0000256" key="6">
    <source>
        <dbReference type="SAM" id="Phobius"/>
    </source>
</evidence>
<evidence type="ECO:0000256" key="7">
    <source>
        <dbReference type="SAM" id="SignalP"/>
    </source>
</evidence>
<feature type="transmembrane region" description="Helical" evidence="6">
    <location>
        <begin position="365"/>
        <end position="384"/>
    </location>
</feature>
<dbReference type="GO" id="GO:0022857">
    <property type="term" value="F:transmembrane transporter activity"/>
    <property type="evidence" value="ECO:0007669"/>
    <property type="project" value="InterPro"/>
</dbReference>
<evidence type="ECO:0000256" key="3">
    <source>
        <dbReference type="ARBA" id="ARBA00022692"/>
    </source>
</evidence>
<keyword evidence="4 6" id="KW-1133">Transmembrane helix</keyword>
<feature type="transmembrane region" description="Helical" evidence="6">
    <location>
        <begin position="181"/>
        <end position="200"/>
    </location>
</feature>
<feature type="transmembrane region" description="Helical" evidence="6">
    <location>
        <begin position="462"/>
        <end position="482"/>
    </location>
</feature>
<comment type="subcellular location">
    <subcellularLocation>
        <location evidence="1">Membrane</location>
        <topology evidence="1">Multi-pass membrane protein</topology>
    </subcellularLocation>
</comment>
<evidence type="ECO:0000256" key="2">
    <source>
        <dbReference type="ARBA" id="ARBA00005241"/>
    </source>
</evidence>
<keyword evidence="10" id="KW-1185">Reference proteome</keyword>
<dbReference type="InterPro" id="IPR024989">
    <property type="entry name" value="MFS_assoc_dom"/>
</dbReference>
<feature type="transmembrane region" description="Helical" evidence="6">
    <location>
        <begin position="72"/>
        <end position="94"/>
    </location>
</feature>
<dbReference type="Gene3D" id="1.20.1250.20">
    <property type="entry name" value="MFS general substrate transporter like domains"/>
    <property type="match status" value="2"/>
</dbReference>